<dbReference type="InterPro" id="IPR005467">
    <property type="entry name" value="His_kinase_dom"/>
</dbReference>
<comment type="catalytic activity">
    <reaction evidence="1">
        <text>ATP + protein L-histidine = ADP + protein N-phospho-L-histidine.</text>
        <dbReference type="EC" id="2.7.13.3"/>
    </reaction>
</comment>
<evidence type="ECO:0000313" key="14">
    <source>
        <dbReference type="EMBL" id="QBM30133.1"/>
    </source>
</evidence>
<dbReference type="InterPro" id="IPR036890">
    <property type="entry name" value="HATPase_C_sf"/>
</dbReference>
<evidence type="ECO:0000256" key="5">
    <source>
        <dbReference type="ARBA" id="ARBA00022741"/>
    </source>
</evidence>
<dbReference type="InterPro" id="IPR035965">
    <property type="entry name" value="PAS-like_dom_sf"/>
</dbReference>
<keyword evidence="4 14" id="KW-0808">Transferase</keyword>
<dbReference type="KEGG" id="hpse:HPF_20740"/>
<dbReference type="GO" id="GO:0005524">
    <property type="term" value="F:ATP binding"/>
    <property type="evidence" value="ECO:0007669"/>
    <property type="project" value="UniProtKB-KW"/>
</dbReference>
<dbReference type="Gene3D" id="3.30.450.20">
    <property type="entry name" value="PAS domain"/>
    <property type="match status" value="2"/>
</dbReference>
<organism evidence="14 15">
    <name type="scientific">Hydrogenophaga pseudoflava</name>
    <name type="common">Pseudomonas carboxydoflava</name>
    <dbReference type="NCBI Taxonomy" id="47421"/>
    <lineage>
        <taxon>Bacteria</taxon>
        <taxon>Pseudomonadati</taxon>
        <taxon>Pseudomonadota</taxon>
        <taxon>Betaproteobacteria</taxon>
        <taxon>Burkholderiales</taxon>
        <taxon>Comamonadaceae</taxon>
        <taxon>Hydrogenophaga</taxon>
    </lineage>
</organism>
<evidence type="ECO:0000259" key="10">
    <source>
        <dbReference type="PROSITE" id="PS50109"/>
    </source>
</evidence>
<dbReference type="SUPFAM" id="SSF55874">
    <property type="entry name" value="ATPase domain of HSP90 chaperone/DNA topoisomerase II/histidine kinase"/>
    <property type="match status" value="1"/>
</dbReference>
<feature type="modified residue" description="4-aspartylphosphate" evidence="9">
    <location>
        <position position="585"/>
    </location>
</feature>
<dbReference type="PRINTS" id="PR00344">
    <property type="entry name" value="BCTRLSENSOR"/>
</dbReference>
<dbReference type="InterPro" id="IPR003594">
    <property type="entry name" value="HATPase_dom"/>
</dbReference>
<evidence type="ECO:0000259" key="12">
    <source>
        <dbReference type="PROSITE" id="PS50112"/>
    </source>
</evidence>
<dbReference type="CDD" id="cd00156">
    <property type="entry name" value="REC"/>
    <property type="match status" value="1"/>
</dbReference>
<protein>
    <recommendedName>
        <fullName evidence="2">histidine kinase</fullName>
        <ecNumber evidence="2">2.7.13.3</ecNumber>
    </recommendedName>
</protein>
<feature type="domain" description="Response regulatory" evidence="11">
    <location>
        <begin position="534"/>
        <end position="650"/>
    </location>
</feature>
<dbReference type="Pfam" id="PF02518">
    <property type="entry name" value="HATPase_c"/>
    <property type="match status" value="1"/>
</dbReference>
<dbReference type="SMART" id="SM00387">
    <property type="entry name" value="HATPase_c"/>
    <property type="match status" value="1"/>
</dbReference>
<proteinExistence type="predicted"/>
<evidence type="ECO:0000256" key="1">
    <source>
        <dbReference type="ARBA" id="ARBA00000085"/>
    </source>
</evidence>
<evidence type="ECO:0000256" key="6">
    <source>
        <dbReference type="ARBA" id="ARBA00022777"/>
    </source>
</evidence>
<dbReference type="PROSITE" id="PS50110">
    <property type="entry name" value="RESPONSE_REGULATORY"/>
    <property type="match status" value="1"/>
</dbReference>
<dbReference type="Pfam" id="PF00512">
    <property type="entry name" value="HisKA"/>
    <property type="match status" value="1"/>
</dbReference>
<dbReference type="InterPro" id="IPR036097">
    <property type="entry name" value="HisK_dim/P_sf"/>
</dbReference>
<evidence type="ECO:0000259" key="11">
    <source>
        <dbReference type="PROSITE" id="PS50110"/>
    </source>
</evidence>
<dbReference type="PANTHER" id="PTHR43065:SF46">
    <property type="entry name" value="C4-DICARBOXYLATE TRANSPORT SENSOR PROTEIN DCTB"/>
    <property type="match status" value="1"/>
</dbReference>
<gene>
    <name evidence="14" type="primary">virA</name>
    <name evidence="14" type="ORF">HPF_20740</name>
</gene>
<dbReference type="Gene3D" id="1.10.287.130">
    <property type="match status" value="1"/>
</dbReference>
<dbReference type="PROSITE" id="PS50109">
    <property type="entry name" value="HIS_KIN"/>
    <property type="match status" value="1"/>
</dbReference>
<dbReference type="CDD" id="cd00130">
    <property type="entry name" value="PAS"/>
    <property type="match status" value="2"/>
</dbReference>
<dbReference type="Proteomes" id="UP000293912">
    <property type="component" value="Chromosome"/>
</dbReference>
<dbReference type="CDD" id="cd00082">
    <property type="entry name" value="HisKA"/>
    <property type="match status" value="1"/>
</dbReference>
<dbReference type="InterPro" id="IPR001789">
    <property type="entry name" value="Sig_transdc_resp-reg_receiver"/>
</dbReference>
<accession>A0A4V1AC40</accession>
<dbReference type="AlphaFoldDB" id="A0A4V1AC40"/>
<keyword evidence="6" id="KW-0418">Kinase</keyword>
<evidence type="ECO:0000256" key="3">
    <source>
        <dbReference type="ARBA" id="ARBA00022553"/>
    </source>
</evidence>
<dbReference type="InterPro" id="IPR000014">
    <property type="entry name" value="PAS"/>
</dbReference>
<evidence type="ECO:0000256" key="8">
    <source>
        <dbReference type="ARBA" id="ARBA00023012"/>
    </source>
</evidence>
<keyword evidence="3 9" id="KW-0597">Phosphoprotein</keyword>
<dbReference type="SUPFAM" id="SSF52172">
    <property type="entry name" value="CheY-like"/>
    <property type="match status" value="1"/>
</dbReference>
<dbReference type="Pfam" id="PF08447">
    <property type="entry name" value="PAS_3"/>
    <property type="match status" value="1"/>
</dbReference>
<dbReference type="SMART" id="SM00091">
    <property type="entry name" value="PAS"/>
    <property type="match status" value="2"/>
</dbReference>
<dbReference type="InterPro" id="IPR004358">
    <property type="entry name" value="Sig_transdc_His_kin-like_C"/>
</dbReference>
<reference evidence="14 15" key="1">
    <citation type="submission" date="2019-03" db="EMBL/GenBank/DDBJ databases">
        <authorList>
            <person name="Sebastian G."/>
            <person name="Baumann P."/>
            <person name="Ruckert C."/>
            <person name="Kalinowski J."/>
            <person name="Nebel B."/>
            <person name="Takors R."/>
            <person name="Blombach B."/>
        </authorList>
    </citation>
    <scope>NUCLEOTIDE SEQUENCE [LARGE SCALE GENOMIC DNA]</scope>
    <source>
        <strain evidence="14 15">DSM 1084</strain>
    </source>
</reference>
<dbReference type="NCBIfam" id="TIGR00229">
    <property type="entry name" value="sensory_box"/>
    <property type="match status" value="2"/>
</dbReference>
<dbReference type="Gene3D" id="3.40.50.2300">
    <property type="match status" value="1"/>
</dbReference>
<dbReference type="InterPro" id="IPR000700">
    <property type="entry name" value="PAS-assoc_C"/>
</dbReference>
<dbReference type="SMART" id="SM00086">
    <property type="entry name" value="PAC"/>
    <property type="match status" value="2"/>
</dbReference>
<dbReference type="Pfam" id="PF00072">
    <property type="entry name" value="Response_reg"/>
    <property type="match status" value="1"/>
</dbReference>
<evidence type="ECO:0000256" key="7">
    <source>
        <dbReference type="ARBA" id="ARBA00022840"/>
    </source>
</evidence>
<dbReference type="InterPro" id="IPR011006">
    <property type="entry name" value="CheY-like_superfamily"/>
</dbReference>
<feature type="domain" description="Histidine kinase" evidence="10">
    <location>
        <begin position="286"/>
        <end position="510"/>
    </location>
</feature>
<evidence type="ECO:0000256" key="4">
    <source>
        <dbReference type="ARBA" id="ARBA00022679"/>
    </source>
</evidence>
<dbReference type="InterPro" id="IPR013655">
    <property type="entry name" value="PAS_fold_3"/>
</dbReference>
<dbReference type="InterPro" id="IPR003661">
    <property type="entry name" value="HisK_dim/P_dom"/>
</dbReference>
<dbReference type="InterPro" id="IPR001610">
    <property type="entry name" value="PAC"/>
</dbReference>
<dbReference type="SMART" id="SM00388">
    <property type="entry name" value="HisKA"/>
    <property type="match status" value="1"/>
</dbReference>
<dbReference type="SMART" id="SM00448">
    <property type="entry name" value="REC"/>
    <property type="match status" value="1"/>
</dbReference>
<evidence type="ECO:0000313" key="15">
    <source>
        <dbReference type="Proteomes" id="UP000293912"/>
    </source>
</evidence>
<evidence type="ECO:0000259" key="13">
    <source>
        <dbReference type="PROSITE" id="PS50113"/>
    </source>
</evidence>
<feature type="domain" description="PAC" evidence="13">
    <location>
        <begin position="213"/>
        <end position="266"/>
    </location>
</feature>
<feature type="domain" description="PAS" evidence="12">
    <location>
        <begin position="137"/>
        <end position="209"/>
    </location>
</feature>
<dbReference type="Gene3D" id="3.30.565.10">
    <property type="entry name" value="Histidine kinase-like ATPase, C-terminal domain"/>
    <property type="match status" value="1"/>
</dbReference>
<dbReference type="EMBL" id="CP037867">
    <property type="protein sequence ID" value="QBM30133.1"/>
    <property type="molecule type" value="Genomic_DNA"/>
</dbReference>
<evidence type="ECO:0000256" key="2">
    <source>
        <dbReference type="ARBA" id="ARBA00012438"/>
    </source>
</evidence>
<sequence>MPEHHDARVADFSSLFQFLPIGAYRSSRDGVMLRANPALVQLNGYSDEQAMLDDVNRVGSDWYVQPGRRAEFQAQLVRDGFVRGFVSEVVRHRDRQHRWVNENAHGVYDPQGRLLYYEGTVEDISERMQVELALRDSEALWKLALDSAGDGVWDWNLVTGDEYVSPRIKAMYGYTDEELMPRAQELDGRTHPDDVDQMQADRQAHFDGRTALYRNEHRIRCKDGSWKWVLSRGMVIARDADGRPLRMVGTHTDITELKQAEAQQRALETQLRESQKMEAIGTLAGGVAHDFNNLLAAILGNLALAREDVGPDHAAQESLAEIHRAAIRARQLVQQILAFSRRQTQELQRQPLKPLVNEALRLMRSLLPAGVRLNARLATSPLPVLADATQVQQVLMNLCTNAWQALDQRPGDITVGLDEVELDAAQALRLGHLPPGAYVLLSVADNGPGMDEATQQRVFEPFFTTKAPGSGTGLGLSVVHGIVKAHQGAITLHSTPGEGTRFDVYLPLASGAADAEVPAPAAPPPAVPAPPGRHIVYVDDYEALVFLAGRLLRKQGYRVSTFLSGEEALAWFRVSREPVDLCVTDHNMPGMSGVELAQAVHALRPGLRIAIVSGHVNEALLDAAAAAGVSDVLGKQDSMDALADAVRALMEAPPR</sequence>
<dbReference type="PANTHER" id="PTHR43065">
    <property type="entry name" value="SENSOR HISTIDINE KINASE"/>
    <property type="match status" value="1"/>
</dbReference>
<dbReference type="GO" id="GO:0000155">
    <property type="term" value="F:phosphorelay sensor kinase activity"/>
    <property type="evidence" value="ECO:0007669"/>
    <property type="project" value="InterPro"/>
</dbReference>
<keyword evidence="5" id="KW-0547">Nucleotide-binding</keyword>
<dbReference type="PROSITE" id="PS50112">
    <property type="entry name" value="PAS"/>
    <property type="match status" value="1"/>
</dbReference>
<dbReference type="RefSeq" id="WP_165961754.1">
    <property type="nucleotide sequence ID" value="NZ_CP037867.1"/>
</dbReference>
<dbReference type="SUPFAM" id="SSF55785">
    <property type="entry name" value="PYP-like sensor domain (PAS domain)"/>
    <property type="match status" value="2"/>
</dbReference>
<dbReference type="EC" id="2.7.13.3" evidence="2"/>
<name>A0A4V1AC40_HYDPS</name>
<evidence type="ECO:0000256" key="9">
    <source>
        <dbReference type="PROSITE-ProRule" id="PRU00169"/>
    </source>
</evidence>
<dbReference type="PROSITE" id="PS50113">
    <property type="entry name" value="PAC"/>
    <property type="match status" value="2"/>
</dbReference>
<keyword evidence="8" id="KW-0902">Two-component regulatory system</keyword>
<dbReference type="SUPFAM" id="SSF47384">
    <property type="entry name" value="Homodimeric domain of signal transducing histidine kinase"/>
    <property type="match status" value="1"/>
</dbReference>
<keyword evidence="7" id="KW-0067">ATP-binding</keyword>
<feature type="domain" description="PAC" evidence="13">
    <location>
        <begin position="83"/>
        <end position="136"/>
    </location>
</feature>
<keyword evidence="15" id="KW-1185">Reference proteome</keyword>